<accession>A0A2X2T3W4</accession>
<protein>
    <submittedName>
        <fullName evidence="1">Uncharacterized protein</fullName>
    </submittedName>
</protein>
<dbReference type="EMBL" id="UAVS01000005">
    <property type="protein sequence ID" value="SQA93805.1"/>
    <property type="molecule type" value="Genomic_DNA"/>
</dbReference>
<dbReference type="AlphaFoldDB" id="A0A2X2T3W4"/>
<evidence type="ECO:0000313" key="1">
    <source>
        <dbReference type="EMBL" id="SQA93805.1"/>
    </source>
</evidence>
<evidence type="ECO:0000313" key="2">
    <source>
        <dbReference type="Proteomes" id="UP000250169"/>
    </source>
</evidence>
<proteinExistence type="predicted"/>
<sequence>MVYVNGDSTINGKNGSTKVSKLYKKKEIVTLKIVKK</sequence>
<name>A0A2X2T3W4_CAPOC</name>
<reference evidence="1 2" key="1">
    <citation type="submission" date="2018-06" db="EMBL/GenBank/DDBJ databases">
        <authorList>
            <consortium name="Pathogen Informatics"/>
            <person name="Doyle S."/>
        </authorList>
    </citation>
    <scope>NUCLEOTIDE SEQUENCE [LARGE SCALE GENOMIC DNA]</scope>
    <source>
        <strain evidence="1 2">NCTC11545</strain>
    </source>
</reference>
<organism evidence="1 2">
    <name type="scientific">Capnocytophaga ochracea</name>
    <dbReference type="NCBI Taxonomy" id="1018"/>
    <lineage>
        <taxon>Bacteria</taxon>
        <taxon>Pseudomonadati</taxon>
        <taxon>Bacteroidota</taxon>
        <taxon>Flavobacteriia</taxon>
        <taxon>Flavobacteriales</taxon>
        <taxon>Flavobacteriaceae</taxon>
        <taxon>Capnocytophaga</taxon>
    </lineage>
</organism>
<dbReference type="Proteomes" id="UP000250169">
    <property type="component" value="Unassembled WGS sequence"/>
</dbReference>
<gene>
    <name evidence="1" type="ORF">NCTC11545_01182</name>
</gene>